<evidence type="ECO:0000256" key="2">
    <source>
        <dbReference type="SAM" id="Coils"/>
    </source>
</evidence>
<dbReference type="InterPro" id="IPR025736">
    <property type="entry name" value="PucR_C-HTH_dom"/>
</dbReference>
<keyword evidence="2" id="KW-0175">Coiled coil</keyword>
<dbReference type="Pfam" id="PF07905">
    <property type="entry name" value="PucR"/>
    <property type="match status" value="1"/>
</dbReference>
<dbReference type="InterPro" id="IPR042070">
    <property type="entry name" value="PucR_C-HTH_sf"/>
</dbReference>
<organism evidence="6 7">
    <name type="scientific">Acetomicrobium mobile (strain ATCC BAA-54 / DSM 13181 / JCM 12221 / NGA)</name>
    <name type="common">Anaerobaculum mobile</name>
    <dbReference type="NCBI Taxonomy" id="891968"/>
    <lineage>
        <taxon>Bacteria</taxon>
        <taxon>Thermotogati</taxon>
        <taxon>Synergistota</taxon>
        <taxon>Synergistia</taxon>
        <taxon>Synergistales</taxon>
        <taxon>Acetomicrobiaceae</taxon>
        <taxon>Acetomicrobium</taxon>
    </lineage>
</organism>
<evidence type="ECO:0000259" key="3">
    <source>
        <dbReference type="Pfam" id="PF07905"/>
    </source>
</evidence>
<evidence type="ECO:0000313" key="7">
    <source>
        <dbReference type="Proteomes" id="UP000006061"/>
    </source>
</evidence>
<proteinExistence type="inferred from homology"/>
<feature type="domain" description="Purine catabolism PurC-like" evidence="3">
    <location>
        <begin position="22"/>
        <end position="127"/>
    </location>
</feature>
<dbReference type="KEGG" id="amo:Anamo_1942"/>
<dbReference type="AlphaFoldDB" id="I4BZ21"/>
<dbReference type="STRING" id="891968.Anamo_1942"/>
<gene>
    <name evidence="6" type="ordered locus">Anamo_1942</name>
</gene>
<dbReference type="Pfam" id="PF13556">
    <property type="entry name" value="HTH_30"/>
    <property type="match status" value="1"/>
</dbReference>
<name>I4BZ21_ACEMN</name>
<feature type="coiled-coil region" evidence="2">
    <location>
        <begin position="121"/>
        <end position="148"/>
    </location>
</feature>
<dbReference type="eggNOG" id="COG2508">
    <property type="taxonomic scope" value="Bacteria"/>
</dbReference>
<feature type="domain" description="PucR C-terminal helix-turn-helix" evidence="4">
    <location>
        <begin position="500"/>
        <end position="557"/>
    </location>
</feature>
<evidence type="ECO:0000259" key="4">
    <source>
        <dbReference type="Pfam" id="PF13556"/>
    </source>
</evidence>
<keyword evidence="7" id="KW-1185">Reference proteome</keyword>
<dbReference type="HOGENOM" id="CLU_483701_0_0_0"/>
<dbReference type="Pfam" id="PF17853">
    <property type="entry name" value="GGDEF_2"/>
    <property type="match status" value="1"/>
</dbReference>
<dbReference type="InterPro" id="IPR012914">
    <property type="entry name" value="PucR_dom"/>
</dbReference>
<evidence type="ECO:0000256" key="1">
    <source>
        <dbReference type="ARBA" id="ARBA00006754"/>
    </source>
</evidence>
<evidence type="ECO:0000313" key="6">
    <source>
        <dbReference type="EMBL" id="AFM22528.1"/>
    </source>
</evidence>
<evidence type="ECO:0000259" key="5">
    <source>
        <dbReference type="Pfam" id="PF17853"/>
    </source>
</evidence>
<comment type="similarity">
    <text evidence="1">Belongs to the CdaR family.</text>
</comment>
<dbReference type="PANTHER" id="PTHR33744">
    <property type="entry name" value="CARBOHYDRATE DIACID REGULATOR"/>
    <property type="match status" value="1"/>
</dbReference>
<reference evidence="7" key="1">
    <citation type="journal article" date="2013" name="Stand. Genomic Sci.">
        <title>Complete genome sequence of the moderate thermophile Anaerobaculum mobile type strain (NGA(T)).</title>
        <authorList>
            <person name="Mavromatis K."/>
            <person name="Stackebrandt E."/>
            <person name="Held B."/>
            <person name="Lapidus A."/>
            <person name="Nolan M."/>
            <person name="Lucas S."/>
            <person name="Hammon N."/>
            <person name="Deshpande S."/>
            <person name="Cheng J.F."/>
            <person name="Tapia R."/>
            <person name="Goodwin L.A."/>
            <person name="Pitluck S."/>
            <person name="Liolios K."/>
            <person name="Pagani I."/>
            <person name="Ivanova N."/>
            <person name="Mikhailova N."/>
            <person name="Huntemann M."/>
            <person name="Pati A."/>
            <person name="Chen A."/>
            <person name="Palaniappan K."/>
            <person name="Land M."/>
            <person name="Rohde M."/>
            <person name="Spring S."/>
            <person name="Goker M."/>
            <person name="Woyke T."/>
            <person name="Detter J.C."/>
            <person name="Bristow J."/>
            <person name="Eisen J.A."/>
            <person name="Markowitz V."/>
            <person name="Hugenholtz P."/>
            <person name="Klenk H.P."/>
            <person name="Kyrpides N.C."/>
        </authorList>
    </citation>
    <scope>NUCLEOTIDE SEQUENCE</scope>
    <source>
        <strain evidence="7">ATCC BAA-54 / DSM 13181 / NGA</strain>
    </source>
</reference>
<dbReference type="InterPro" id="IPR041522">
    <property type="entry name" value="CdaR_GGDEF"/>
</dbReference>
<sequence>MEGITVNDVYEILQNEGISWEAGKGGGGKIVQAVTVLEIRKCKEWLYGGEMILTTLDSCKNDHDKVSLIKELSDSEASCIAIHPGCKDGLLNIDDIIVYANSNDLPLFLIDRKVPYSLIIKKIYEALLNKKEEALKKAQQINEMMNNILLSEGGAWELIEMFSTIIKKSVILLDDLFNPLAFKLKHDEEEILRDKLDEMAIWARSIIEGSILKDDCSKDFNVYSFEEGYCIVIIPISIGKEFYHYLLILEKNSLDKDERKLYKIALPGIINALKINMLTEQAILNTEQRLKYDLFDDIINKRHASDELMLKRGRTLGLNLLDRNYVIIVDLDDFEKYYRENNEKGEEHFQNIKNNLKKAIDRAFQEAGMRRRVILYVQQSDSCILVVGFTQKEYSTKQYKKMLDKIFNKIIKYFGENSPDISFTIGISSDIKNLNELKRAYDEAIFAKETGSKLFCTSMIHYYDNLGIYKFISIQKKEDILQDKIISKLCSYDEENKTNLLATLEAFLDSNASIKEAAQKIYVHPNTVKYRLKKIKEIIDSNVLEDPQMRLYCHILIKVMKML</sequence>
<protein>
    <submittedName>
        <fullName evidence="6">Sugar diacid utilization regulator</fullName>
    </submittedName>
</protein>
<dbReference type="Gene3D" id="1.10.10.2840">
    <property type="entry name" value="PucR C-terminal helix-turn-helix domain"/>
    <property type="match status" value="1"/>
</dbReference>
<dbReference type="InterPro" id="IPR051448">
    <property type="entry name" value="CdaR-like_regulators"/>
</dbReference>
<dbReference type="PANTHER" id="PTHR33744:SF1">
    <property type="entry name" value="DNA-BINDING TRANSCRIPTIONAL ACTIVATOR ADER"/>
    <property type="match status" value="1"/>
</dbReference>
<dbReference type="Proteomes" id="UP000006061">
    <property type="component" value="Chromosome"/>
</dbReference>
<feature type="domain" description="CdaR GGDEF-like" evidence="5">
    <location>
        <begin position="305"/>
        <end position="445"/>
    </location>
</feature>
<dbReference type="EMBL" id="CP003198">
    <property type="protein sequence ID" value="AFM22528.1"/>
    <property type="molecule type" value="Genomic_DNA"/>
</dbReference>
<accession>I4BZ21</accession>